<protein>
    <submittedName>
        <fullName evidence="1">Uncharacterized protein</fullName>
    </submittedName>
</protein>
<evidence type="ECO:0000313" key="2">
    <source>
        <dbReference type="Proteomes" id="UP001266305"/>
    </source>
</evidence>
<proteinExistence type="predicted"/>
<organism evidence="1 2">
    <name type="scientific">Saguinus oedipus</name>
    <name type="common">Cotton-top tamarin</name>
    <name type="synonym">Oedipomidas oedipus</name>
    <dbReference type="NCBI Taxonomy" id="9490"/>
    <lineage>
        <taxon>Eukaryota</taxon>
        <taxon>Metazoa</taxon>
        <taxon>Chordata</taxon>
        <taxon>Craniata</taxon>
        <taxon>Vertebrata</taxon>
        <taxon>Euteleostomi</taxon>
        <taxon>Mammalia</taxon>
        <taxon>Eutheria</taxon>
        <taxon>Euarchontoglires</taxon>
        <taxon>Primates</taxon>
        <taxon>Haplorrhini</taxon>
        <taxon>Platyrrhini</taxon>
        <taxon>Cebidae</taxon>
        <taxon>Callitrichinae</taxon>
        <taxon>Saguinus</taxon>
    </lineage>
</organism>
<accession>A0ABQ9VAR9</accession>
<name>A0ABQ9VAR9_SAGOE</name>
<reference evidence="1 2" key="1">
    <citation type="submission" date="2023-05" db="EMBL/GenBank/DDBJ databases">
        <title>B98-5 Cell Line De Novo Hybrid Assembly: An Optical Mapping Approach.</title>
        <authorList>
            <person name="Kananen K."/>
            <person name="Auerbach J.A."/>
            <person name="Kautto E."/>
            <person name="Blachly J.S."/>
        </authorList>
    </citation>
    <scope>NUCLEOTIDE SEQUENCE [LARGE SCALE GENOMIC DNA]</scope>
    <source>
        <strain evidence="1">B95-8</strain>
        <tissue evidence="1">Cell line</tissue>
    </source>
</reference>
<evidence type="ECO:0000313" key="1">
    <source>
        <dbReference type="EMBL" id="KAK2106469.1"/>
    </source>
</evidence>
<comment type="caution">
    <text evidence="1">The sequence shown here is derived from an EMBL/GenBank/DDBJ whole genome shotgun (WGS) entry which is preliminary data.</text>
</comment>
<keyword evidence="2" id="KW-1185">Reference proteome</keyword>
<sequence>MAVVMMMNQIVTKRMMVGVWSPADGLNITEVAKGRGPNVTDSLTNRSLIVTTVLVRSCSPHRKDCPT</sequence>
<gene>
    <name evidence="1" type="ORF">P7K49_015983</name>
</gene>
<dbReference type="Proteomes" id="UP001266305">
    <property type="component" value="Unassembled WGS sequence"/>
</dbReference>
<dbReference type="EMBL" id="JASSZA010000007">
    <property type="protein sequence ID" value="KAK2106469.1"/>
    <property type="molecule type" value="Genomic_DNA"/>
</dbReference>